<feature type="transmembrane region" description="Helical" evidence="1">
    <location>
        <begin position="176"/>
        <end position="200"/>
    </location>
</feature>
<evidence type="ECO:0000313" key="3">
    <source>
        <dbReference type="EMBL" id="QYK37505.1"/>
    </source>
</evidence>
<feature type="transmembrane region" description="Helical" evidence="1">
    <location>
        <begin position="133"/>
        <end position="155"/>
    </location>
</feature>
<keyword evidence="1" id="KW-0472">Membrane</keyword>
<proteinExistence type="predicted"/>
<reference evidence="3" key="1">
    <citation type="submission" date="2021-03" db="EMBL/GenBank/DDBJ databases">
        <authorList>
            <person name="Chen Y.-M."/>
            <person name="Zhang Y.-Z."/>
        </authorList>
    </citation>
    <scope>NUCLEOTIDE SEQUENCE</scope>
    <source>
        <strain evidence="3">346R-750661</strain>
    </source>
</reference>
<dbReference type="EMBL" id="MW896846">
    <property type="protein sequence ID" value="QYK37505.1"/>
    <property type="molecule type" value="Genomic_RNA"/>
</dbReference>
<keyword evidence="1" id="KW-0812">Transmembrane</keyword>
<feature type="transmembrane region" description="Helical" evidence="1">
    <location>
        <begin position="656"/>
        <end position="681"/>
    </location>
</feature>
<feature type="domain" description="Phlebovirus glycoprotein G2 fusion" evidence="2">
    <location>
        <begin position="192"/>
        <end position="434"/>
    </location>
</feature>
<accession>A0AA49AR68</accession>
<name>A0AA49AR68_9VIRU</name>
<dbReference type="Proteomes" id="UP001156807">
    <property type="component" value="Genome"/>
</dbReference>
<evidence type="ECO:0000259" key="2">
    <source>
        <dbReference type="Pfam" id="PF07245"/>
    </source>
</evidence>
<protein>
    <submittedName>
        <fullName evidence="3">Glycoprotein</fullName>
    </submittedName>
</protein>
<evidence type="ECO:0000313" key="4">
    <source>
        <dbReference type="Proteomes" id="UP001156807"/>
    </source>
</evidence>
<dbReference type="InterPro" id="IPR009878">
    <property type="entry name" value="Phlebovirus_G2_fusion"/>
</dbReference>
<dbReference type="Pfam" id="PF07245">
    <property type="entry name" value="Phlebovirus_G2"/>
    <property type="match status" value="1"/>
</dbReference>
<keyword evidence="1" id="KW-1133">Transmembrane helix</keyword>
<reference evidence="3" key="2">
    <citation type="journal article" date="2022" name="Nat. Microbiol.">
        <title>RNA viromes from terrestrial sites across China expand environmental viral diversity.</title>
        <authorList>
            <person name="Chiapello M."/>
            <person name="Rodriguez-Romero J."/>
            <person name="Ayllon M.A."/>
            <person name="Turina M."/>
        </authorList>
    </citation>
    <scope>NUCLEOTIDE SEQUENCE</scope>
    <source>
        <strain evidence="3">346R-750661</strain>
    </source>
</reference>
<keyword evidence="4" id="KW-1185">Reference proteome</keyword>
<organism evidence="3 4">
    <name type="scientific">Hailar virus</name>
    <dbReference type="NCBI Taxonomy" id="3070921"/>
    <lineage>
        <taxon>Viruses</taxon>
        <taxon>Riboviria</taxon>
        <taxon>Orthornavirae</taxon>
        <taxon>Negarnaviricota</taxon>
        <taxon>Polyploviricotina</taxon>
        <taxon>Bunyaviricetes</taxon>
        <taxon>Hareavirales</taxon>
        <taxon>Arenaviridae</taxon>
        <taxon>Innmovirus</taxon>
        <taxon>Innmovirus hailarense</taxon>
    </lineage>
</organism>
<evidence type="ECO:0000256" key="1">
    <source>
        <dbReference type="SAM" id="Phobius"/>
    </source>
</evidence>
<sequence length="696" mass="75917">MVNFAVYQTTIFTYCRSVSNPKCVSSKRQATTVSYIDSTIFVVSPDQPHTFVLWYLNEFTGSFLCSENCQFELPKAYLVKDGILTVKVFILDSLVQASTFNIKASETCQIRDCTFICLDYFTNFVCYSTTTQAIIGFVFISVIILLIALMSFISYKIYCCINRMYTFKVTPDPRMAAALCILLCLSPASAACISTTTVAIPTTQCTLLNGNYTCQTSLNANINLLHLGDTACFRFTNQQGDTIGTLNVLYDLSLYVAPLSPIYYTSDWLGLSCSHKSCRNDHPCSLSDGCPSDSTLLNSVLTPQCVVYPGRTKCESSCGCAGCGCFFCSDACLISRAAFQPVGLPYQVKTIGSVSVYPRLTVEYNFNGTTVSSTSDLFNPLSTPDFTLNLVGSYQAATTSISLGAAAFSSDGASALYYSYSDYNNPQFGVIGDVQSSLINGFSNPPYNFIFPDSSISQITSSSSVDYQFPQSGISRARQTPFPLLKDGIIYTADSERLYGLNPNAPAITVAMSSSHTSFSLVSETVCPKYVSHSISGCYNCPQGFTITFNAFSACRPGSVSVVVEGNFLCTTSFVTLNTTSLPSILYCISQQKQIEGTIKLLGDTEEHFPVLTVLNEAPPLSPNDFQRFYGNFTPTFNSAANFWDSLTGSAFIAKYAVVAGLSAVALVAIIAMIVTTYNWFKAREIYQTFNKYVNV</sequence>